<dbReference type="InterPro" id="IPR057727">
    <property type="entry name" value="WCX_dom"/>
</dbReference>
<evidence type="ECO:0000259" key="1">
    <source>
        <dbReference type="Pfam" id="PF13280"/>
    </source>
</evidence>
<dbReference type="PANTHER" id="PTHR34580:SF9">
    <property type="entry name" value="SLL5097 PROTEIN"/>
    <property type="match status" value="1"/>
</dbReference>
<dbReference type="AlphaFoldDB" id="A0AAE3MGF1"/>
<sequence length="339" mass="39839">MPRNKQASFRYRVINNCLRNTSRIWTVQELIDEIGDQLYEHFGIDKGISLRTFRYDIELMRSLPPRGFDAPIKIENNEVRYEDPNYSIDHSELSETDIEAINDALRLLKNFPRLSINEELALVQAKFQGDLLKNDSRNGVIAFEQKEVKGVEYISSLMKYINDHVPIKLTYKPFQSPNANTFIVHPYLLKQYNHRWYLIGYSSTYKSVGIYALDRIEAVSLSEEKYIRNTFVEVEKYFKDIVGITLPKDENIKDIVLRIDIKQAQYIITKPIHNSQKVIKETDENVEISLQLIPNYEFYSLILSYGNSVEILLPENIRDDIAKKIKVMYHSYYSEQKQK</sequence>
<feature type="domain" description="WCX" evidence="2">
    <location>
        <begin position="255"/>
        <end position="328"/>
    </location>
</feature>
<evidence type="ECO:0000313" key="3">
    <source>
        <dbReference type="EMBL" id="MCW3807060.1"/>
    </source>
</evidence>
<dbReference type="Pfam" id="PF25583">
    <property type="entry name" value="WCX"/>
    <property type="match status" value="1"/>
</dbReference>
<keyword evidence="4" id="KW-1185">Reference proteome</keyword>
<name>A0AAE3MGF1_9BACT</name>
<dbReference type="PANTHER" id="PTHR34580">
    <property type="match status" value="1"/>
</dbReference>
<reference evidence="3" key="1">
    <citation type="submission" date="2022-10" db="EMBL/GenBank/DDBJ databases">
        <authorList>
            <person name="Yu W.X."/>
        </authorList>
    </citation>
    <scope>NUCLEOTIDE SEQUENCE</scope>
    <source>
        <strain evidence="3">D04</strain>
    </source>
</reference>
<proteinExistence type="predicted"/>
<dbReference type="RefSeq" id="WP_301201092.1">
    <property type="nucleotide sequence ID" value="NZ_JAPDPI010000036.1"/>
</dbReference>
<protein>
    <submittedName>
        <fullName evidence="3">WYL domain-containing protein</fullName>
    </submittedName>
</protein>
<dbReference type="InterPro" id="IPR026881">
    <property type="entry name" value="WYL_dom"/>
</dbReference>
<evidence type="ECO:0000313" key="4">
    <source>
        <dbReference type="Proteomes" id="UP001207408"/>
    </source>
</evidence>
<organism evidence="3 4">
    <name type="scientific">Plebeiibacterium marinum</name>
    <dbReference type="NCBI Taxonomy" id="2992111"/>
    <lineage>
        <taxon>Bacteria</taxon>
        <taxon>Pseudomonadati</taxon>
        <taxon>Bacteroidota</taxon>
        <taxon>Bacteroidia</taxon>
        <taxon>Marinilabiliales</taxon>
        <taxon>Marinilabiliaceae</taxon>
        <taxon>Plebeiibacterium</taxon>
    </lineage>
</organism>
<dbReference type="PROSITE" id="PS52050">
    <property type="entry name" value="WYL"/>
    <property type="match status" value="1"/>
</dbReference>
<dbReference type="EMBL" id="JAPDPI010000036">
    <property type="protein sequence ID" value="MCW3807060.1"/>
    <property type="molecule type" value="Genomic_DNA"/>
</dbReference>
<feature type="domain" description="WYL" evidence="1">
    <location>
        <begin position="153"/>
        <end position="219"/>
    </location>
</feature>
<accession>A0AAE3MGF1</accession>
<evidence type="ECO:0000259" key="2">
    <source>
        <dbReference type="Pfam" id="PF25583"/>
    </source>
</evidence>
<dbReference type="Pfam" id="PF13280">
    <property type="entry name" value="WYL"/>
    <property type="match status" value="1"/>
</dbReference>
<dbReference type="Proteomes" id="UP001207408">
    <property type="component" value="Unassembled WGS sequence"/>
</dbReference>
<gene>
    <name evidence="3" type="ORF">OM074_15590</name>
</gene>
<dbReference type="InterPro" id="IPR051534">
    <property type="entry name" value="CBASS_pafABC_assoc_protein"/>
</dbReference>
<comment type="caution">
    <text evidence="3">The sequence shown here is derived from an EMBL/GenBank/DDBJ whole genome shotgun (WGS) entry which is preliminary data.</text>
</comment>